<dbReference type="NCBIfam" id="NF005507">
    <property type="entry name" value="PRK07119.1"/>
    <property type="match status" value="1"/>
</dbReference>
<accession>A0ABT1SFJ1</accession>
<dbReference type="Proteomes" id="UP001524478">
    <property type="component" value="Unassembled WGS sequence"/>
</dbReference>
<evidence type="ECO:0000259" key="2">
    <source>
        <dbReference type="Pfam" id="PF01855"/>
    </source>
</evidence>
<organism evidence="4 5">
    <name type="scientific">Tissierella carlieri</name>
    <dbReference type="NCBI Taxonomy" id="689904"/>
    <lineage>
        <taxon>Bacteria</taxon>
        <taxon>Bacillati</taxon>
        <taxon>Bacillota</taxon>
        <taxon>Tissierellia</taxon>
        <taxon>Tissierellales</taxon>
        <taxon>Tissierellaceae</taxon>
        <taxon>Tissierella</taxon>
    </lineage>
</organism>
<evidence type="ECO:0000256" key="1">
    <source>
        <dbReference type="ARBA" id="ARBA00023002"/>
    </source>
</evidence>
<dbReference type="EMBL" id="JANGAC010000020">
    <property type="protein sequence ID" value="MCQ4925256.1"/>
    <property type="molecule type" value="Genomic_DNA"/>
</dbReference>
<reference evidence="4 5" key="1">
    <citation type="submission" date="2022-06" db="EMBL/GenBank/DDBJ databases">
        <title>Isolation of gut microbiota from human fecal samples.</title>
        <authorList>
            <person name="Pamer E.G."/>
            <person name="Barat B."/>
            <person name="Waligurski E."/>
            <person name="Medina S."/>
            <person name="Paddock L."/>
            <person name="Mostad J."/>
        </authorList>
    </citation>
    <scope>NUCLEOTIDE SEQUENCE [LARGE SCALE GENOMIC DNA]</scope>
    <source>
        <strain evidence="4 5">DFI.7.95</strain>
    </source>
</reference>
<dbReference type="PANTHER" id="PTHR43088:SF1">
    <property type="entry name" value="SUBUNIT OF PYRUVATE:FLAVODOXIN OXIDOREDUCTASE"/>
    <property type="match status" value="1"/>
</dbReference>
<feature type="domain" description="Pyruvate:ferredoxin oxidoreductase core" evidence="3">
    <location>
        <begin position="247"/>
        <end position="340"/>
    </location>
</feature>
<comment type="caution">
    <text evidence="4">The sequence shown here is derived from an EMBL/GenBank/DDBJ whole genome shotgun (WGS) entry which is preliminary data.</text>
</comment>
<dbReference type="Gene3D" id="3.40.50.920">
    <property type="match status" value="1"/>
</dbReference>
<protein>
    <submittedName>
        <fullName evidence="4">3-methyl-2-oxobutanoate dehydrogenase subunit VorB</fullName>
    </submittedName>
</protein>
<proteinExistence type="predicted"/>
<dbReference type="RefSeq" id="WP_256312773.1">
    <property type="nucleotide sequence ID" value="NZ_CP172320.1"/>
</dbReference>
<sequence>MAKVLMKGNEAIGAAAIAAGCKYFFGYPITPQSELPEYMSRELPKVGGVFLQAESEVAAINMVYGAAGAGARVMTSSSSPGMSLKQEGISYIAGAELPCLLVNIMRGGPGLGSIQPSQTDYFQATRGGGNGDYRMVVFAPSDVQELVDLIIEGFDIADQYRNPVMVVGDGMIGQMMEPVEFKTPIKRELPEKDWATVGTGGNRKPNIINSLYIAPEDLEAHNIKLQAKYQKIKENEARVESYKIEDADVVIAAYGTTARIAKTAIAKLEKEGYKVGLIRPITLWPYPYDEFKKINPNCKGVLTVEMNNGQMVDDVKIAVEGKFPVSFYGRTGGMVPTPDAIIEHVKKISGGER</sequence>
<dbReference type="SUPFAM" id="SSF52922">
    <property type="entry name" value="TK C-terminal domain-like"/>
    <property type="match status" value="1"/>
</dbReference>
<evidence type="ECO:0000313" key="5">
    <source>
        <dbReference type="Proteomes" id="UP001524478"/>
    </source>
</evidence>
<dbReference type="InterPro" id="IPR029061">
    <property type="entry name" value="THDP-binding"/>
</dbReference>
<gene>
    <name evidence="4" type="ORF">NE686_19285</name>
</gene>
<dbReference type="PANTHER" id="PTHR43088">
    <property type="entry name" value="SUBUNIT OF PYRUVATE:FLAVODOXIN OXIDOREDUCTASE-RELATED"/>
    <property type="match status" value="1"/>
</dbReference>
<keyword evidence="5" id="KW-1185">Reference proteome</keyword>
<dbReference type="Gene3D" id="3.40.50.970">
    <property type="match status" value="1"/>
</dbReference>
<keyword evidence="1" id="KW-0560">Oxidoreductase</keyword>
<dbReference type="InterPro" id="IPR002880">
    <property type="entry name" value="Pyrv_Fd/Flavodoxin_OxRdtase_N"/>
</dbReference>
<dbReference type="PROSITE" id="PS51257">
    <property type="entry name" value="PROKAR_LIPOPROTEIN"/>
    <property type="match status" value="1"/>
</dbReference>
<dbReference type="InterPro" id="IPR033412">
    <property type="entry name" value="PFOR_II"/>
</dbReference>
<dbReference type="InterPro" id="IPR052368">
    <property type="entry name" value="2-oxoacid_oxidoreductase"/>
</dbReference>
<evidence type="ECO:0000313" key="4">
    <source>
        <dbReference type="EMBL" id="MCQ4925256.1"/>
    </source>
</evidence>
<dbReference type="Pfam" id="PF17147">
    <property type="entry name" value="PFOR_II"/>
    <property type="match status" value="1"/>
</dbReference>
<feature type="domain" description="Pyruvate flavodoxin/ferredoxin oxidoreductase pyrimidine binding" evidence="2">
    <location>
        <begin position="15"/>
        <end position="234"/>
    </location>
</feature>
<dbReference type="InterPro" id="IPR009014">
    <property type="entry name" value="Transketo_C/PFOR_II"/>
</dbReference>
<dbReference type="Pfam" id="PF01855">
    <property type="entry name" value="POR_N"/>
    <property type="match status" value="1"/>
</dbReference>
<name>A0ABT1SFJ1_9FIRM</name>
<dbReference type="SUPFAM" id="SSF52518">
    <property type="entry name" value="Thiamin diphosphate-binding fold (THDP-binding)"/>
    <property type="match status" value="1"/>
</dbReference>
<dbReference type="CDD" id="cd07034">
    <property type="entry name" value="TPP_PYR_PFOR_IOR-alpha_like"/>
    <property type="match status" value="1"/>
</dbReference>
<evidence type="ECO:0000259" key="3">
    <source>
        <dbReference type="Pfam" id="PF17147"/>
    </source>
</evidence>